<evidence type="ECO:0000313" key="2">
    <source>
        <dbReference type="EMBL" id="KAK9964124.1"/>
    </source>
</evidence>
<accession>A0AAW1ZUK1</accession>
<gene>
    <name evidence="2" type="ORF">ABG768_005323</name>
</gene>
<protein>
    <submittedName>
        <fullName evidence="2">Uncharacterized protein</fullName>
    </submittedName>
</protein>
<reference evidence="2 3" key="1">
    <citation type="submission" date="2024-05" db="EMBL/GenBank/DDBJ databases">
        <title>A high-quality chromosomal-level genome assembly of Topmouth culter (Culter alburnus).</title>
        <authorList>
            <person name="Zhao H."/>
        </authorList>
    </citation>
    <scope>NUCLEOTIDE SEQUENCE [LARGE SCALE GENOMIC DNA]</scope>
    <source>
        <strain evidence="2">CATC2023</strain>
        <tissue evidence="2">Muscle</tissue>
    </source>
</reference>
<dbReference type="Proteomes" id="UP001479290">
    <property type="component" value="Unassembled WGS sequence"/>
</dbReference>
<feature type="region of interest" description="Disordered" evidence="1">
    <location>
        <begin position="60"/>
        <end position="82"/>
    </location>
</feature>
<proteinExistence type="predicted"/>
<evidence type="ECO:0000256" key="1">
    <source>
        <dbReference type="SAM" id="MobiDB-lite"/>
    </source>
</evidence>
<sequence>MREGEKAAVSFALDGLQVCGSKVNSDLSLTSSCLNAHAQAPFHISYQKYIPRQYFTPNVEGSRQVQEERAGPKSALCTPAWPPEPRKTAITIVLSSGGTSLTVLFAYSGLTTSS</sequence>
<name>A0AAW1ZUK1_CULAL</name>
<comment type="caution">
    <text evidence="2">The sequence shown here is derived from an EMBL/GenBank/DDBJ whole genome shotgun (WGS) entry which is preliminary data.</text>
</comment>
<dbReference type="AlphaFoldDB" id="A0AAW1ZUK1"/>
<keyword evidence="3" id="KW-1185">Reference proteome</keyword>
<dbReference type="EMBL" id="JAWDJR010000013">
    <property type="protein sequence ID" value="KAK9964124.1"/>
    <property type="molecule type" value="Genomic_DNA"/>
</dbReference>
<evidence type="ECO:0000313" key="3">
    <source>
        <dbReference type="Proteomes" id="UP001479290"/>
    </source>
</evidence>
<organism evidence="2 3">
    <name type="scientific">Culter alburnus</name>
    <name type="common">Topmouth culter</name>
    <dbReference type="NCBI Taxonomy" id="194366"/>
    <lineage>
        <taxon>Eukaryota</taxon>
        <taxon>Metazoa</taxon>
        <taxon>Chordata</taxon>
        <taxon>Craniata</taxon>
        <taxon>Vertebrata</taxon>
        <taxon>Euteleostomi</taxon>
        <taxon>Actinopterygii</taxon>
        <taxon>Neopterygii</taxon>
        <taxon>Teleostei</taxon>
        <taxon>Ostariophysi</taxon>
        <taxon>Cypriniformes</taxon>
        <taxon>Xenocyprididae</taxon>
        <taxon>Xenocypridinae</taxon>
        <taxon>Culter</taxon>
    </lineage>
</organism>